<keyword evidence="2" id="KW-1185">Reference proteome</keyword>
<dbReference type="HOGENOM" id="CLU_2760508_0_0_1"/>
<organism evidence="2">
    <name type="scientific">Drosophila sechellia</name>
    <name type="common">Fruit fly</name>
    <dbReference type="NCBI Taxonomy" id="7238"/>
    <lineage>
        <taxon>Eukaryota</taxon>
        <taxon>Metazoa</taxon>
        <taxon>Ecdysozoa</taxon>
        <taxon>Arthropoda</taxon>
        <taxon>Hexapoda</taxon>
        <taxon>Insecta</taxon>
        <taxon>Pterygota</taxon>
        <taxon>Neoptera</taxon>
        <taxon>Endopterygota</taxon>
        <taxon>Diptera</taxon>
        <taxon>Brachycera</taxon>
        <taxon>Muscomorpha</taxon>
        <taxon>Ephydroidea</taxon>
        <taxon>Drosophilidae</taxon>
        <taxon>Drosophila</taxon>
        <taxon>Sophophora</taxon>
    </lineage>
</organism>
<evidence type="ECO:0000313" key="2">
    <source>
        <dbReference type="Proteomes" id="UP000001292"/>
    </source>
</evidence>
<proteinExistence type="predicted"/>
<evidence type="ECO:0000313" key="1">
    <source>
        <dbReference type="EMBL" id="EDW43845.1"/>
    </source>
</evidence>
<gene>
    <name evidence="1" type="primary">Dsec\GM19152</name>
    <name evidence="1" type="ORF">Dsec_GM19152</name>
</gene>
<dbReference type="OMA" id="AERAHCK"/>
<accession>B4I9G4</accession>
<dbReference type="Proteomes" id="UP000001292">
    <property type="component" value="Unassembled WGS sequence"/>
</dbReference>
<protein>
    <submittedName>
        <fullName evidence="1">GM19152</fullName>
    </submittedName>
</protein>
<reference evidence="1 2" key="1">
    <citation type="journal article" date="2007" name="Nature">
        <title>Evolution of genes and genomes on the Drosophila phylogeny.</title>
        <authorList>
            <consortium name="Drosophila 12 Genomes Consortium"/>
            <person name="Clark A.G."/>
            <person name="Eisen M.B."/>
            <person name="Smith D.R."/>
            <person name="Bergman C.M."/>
            <person name="Oliver B."/>
            <person name="Markow T.A."/>
            <person name="Kaufman T.C."/>
            <person name="Kellis M."/>
            <person name="Gelbart W."/>
            <person name="Iyer V.N."/>
            <person name="Pollard D.A."/>
            <person name="Sackton T.B."/>
            <person name="Larracuente A.M."/>
            <person name="Singh N.D."/>
            <person name="Abad J.P."/>
            <person name="Abt D.N."/>
            <person name="Adryan B."/>
            <person name="Aguade M."/>
            <person name="Akashi H."/>
            <person name="Anderson W.W."/>
            <person name="Aquadro C.F."/>
            <person name="Ardell D.H."/>
            <person name="Arguello R."/>
            <person name="Artieri C.G."/>
            <person name="Barbash D.A."/>
            <person name="Barker D."/>
            <person name="Barsanti P."/>
            <person name="Batterham P."/>
            <person name="Batzoglou S."/>
            <person name="Begun D."/>
            <person name="Bhutkar A."/>
            <person name="Blanco E."/>
            <person name="Bosak S.A."/>
            <person name="Bradley R.K."/>
            <person name="Brand A.D."/>
            <person name="Brent M.R."/>
            <person name="Brooks A.N."/>
            <person name="Brown R.H."/>
            <person name="Butlin R.K."/>
            <person name="Caggese C."/>
            <person name="Calvi B.R."/>
            <person name="Bernardo de Carvalho A."/>
            <person name="Caspi A."/>
            <person name="Castrezana S."/>
            <person name="Celniker S.E."/>
            <person name="Chang J.L."/>
            <person name="Chapple C."/>
            <person name="Chatterji S."/>
            <person name="Chinwalla A."/>
            <person name="Civetta A."/>
            <person name="Clifton S.W."/>
            <person name="Comeron J.M."/>
            <person name="Costello J.C."/>
            <person name="Coyne J.A."/>
            <person name="Daub J."/>
            <person name="David R.G."/>
            <person name="Delcher A.L."/>
            <person name="Delehaunty K."/>
            <person name="Do C.B."/>
            <person name="Ebling H."/>
            <person name="Edwards K."/>
            <person name="Eickbush T."/>
            <person name="Evans J.D."/>
            <person name="Filipski A."/>
            <person name="Findeiss S."/>
            <person name="Freyhult E."/>
            <person name="Fulton L."/>
            <person name="Fulton R."/>
            <person name="Garcia A.C."/>
            <person name="Gardiner A."/>
            <person name="Garfield D.A."/>
            <person name="Garvin B.E."/>
            <person name="Gibson G."/>
            <person name="Gilbert D."/>
            <person name="Gnerre S."/>
            <person name="Godfrey J."/>
            <person name="Good R."/>
            <person name="Gotea V."/>
            <person name="Gravely B."/>
            <person name="Greenberg A.J."/>
            <person name="Griffiths-Jones S."/>
            <person name="Gross S."/>
            <person name="Guigo R."/>
            <person name="Gustafson E.A."/>
            <person name="Haerty W."/>
            <person name="Hahn M.W."/>
            <person name="Halligan D.L."/>
            <person name="Halpern A.L."/>
            <person name="Halter G.M."/>
            <person name="Han M.V."/>
            <person name="Heger A."/>
            <person name="Hillier L."/>
            <person name="Hinrichs A.S."/>
            <person name="Holmes I."/>
            <person name="Hoskins R.A."/>
            <person name="Hubisz M.J."/>
            <person name="Hultmark D."/>
            <person name="Huntley M.A."/>
            <person name="Jaffe D.B."/>
            <person name="Jagadeeshan S."/>
            <person name="Jeck W.R."/>
            <person name="Johnson J."/>
            <person name="Jones C.D."/>
            <person name="Jordan W.C."/>
            <person name="Karpen G.H."/>
            <person name="Kataoka E."/>
            <person name="Keightley P.D."/>
            <person name="Kheradpour P."/>
            <person name="Kirkness E.F."/>
            <person name="Koerich L.B."/>
            <person name="Kristiansen K."/>
            <person name="Kudrna D."/>
            <person name="Kulathinal R.J."/>
            <person name="Kumar S."/>
            <person name="Kwok R."/>
            <person name="Lander E."/>
            <person name="Langley C.H."/>
            <person name="Lapoint R."/>
            <person name="Lazzaro B.P."/>
            <person name="Lee S.J."/>
            <person name="Levesque L."/>
            <person name="Li R."/>
            <person name="Lin C.F."/>
            <person name="Lin M.F."/>
            <person name="Lindblad-Toh K."/>
            <person name="Llopart A."/>
            <person name="Long M."/>
            <person name="Low L."/>
            <person name="Lozovsky E."/>
            <person name="Lu J."/>
            <person name="Luo M."/>
            <person name="Machado C.A."/>
            <person name="Makalowski W."/>
            <person name="Marzo M."/>
            <person name="Matsuda M."/>
            <person name="Matzkin L."/>
            <person name="McAllister B."/>
            <person name="McBride C.S."/>
            <person name="McKernan B."/>
            <person name="McKernan K."/>
            <person name="Mendez-Lago M."/>
            <person name="Minx P."/>
            <person name="Mollenhauer M.U."/>
            <person name="Montooth K."/>
            <person name="Mount S.M."/>
            <person name="Mu X."/>
            <person name="Myers E."/>
            <person name="Negre B."/>
            <person name="Newfeld S."/>
            <person name="Nielsen R."/>
            <person name="Noor M.A."/>
            <person name="O'Grady P."/>
            <person name="Pachter L."/>
            <person name="Papaceit M."/>
            <person name="Parisi M.J."/>
            <person name="Parisi M."/>
            <person name="Parts L."/>
            <person name="Pedersen J.S."/>
            <person name="Pesole G."/>
            <person name="Phillippy A.M."/>
            <person name="Ponting C.P."/>
            <person name="Pop M."/>
            <person name="Porcelli D."/>
            <person name="Powell J.R."/>
            <person name="Prohaska S."/>
            <person name="Pruitt K."/>
            <person name="Puig M."/>
            <person name="Quesneville H."/>
            <person name="Ram K.R."/>
            <person name="Rand D."/>
            <person name="Rasmussen M.D."/>
            <person name="Reed L.K."/>
            <person name="Reenan R."/>
            <person name="Reily A."/>
            <person name="Remington K.A."/>
            <person name="Rieger T.T."/>
            <person name="Ritchie M.G."/>
            <person name="Robin C."/>
            <person name="Rogers Y.H."/>
            <person name="Rohde C."/>
            <person name="Rozas J."/>
            <person name="Rubenfield M.J."/>
            <person name="Ruiz A."/>
            <person name="Russo S."/>
            <person name="Salzberg S.L."/>
            <person name="Sanchez-Gracia A."/>
            <person name="Saranga D.J."/>
            <person name="Sato H."/>
            <person name="Schaeffer S.W."/>
            <person name="Schatz M.C."/>
            <person name="Schlenke T."/>
            <person name="Schwartz R."/>
            <person name="Segarra C."/>
            <person name="Singh R.S."/>
            <person name="Sirot L."/>
            <person name="Sirota M."/>
            <person name="Sisneros N.B."/>
            <person name="Smith C.D."/>
            <person name="Smith T.F."/>
            <person name="Spieth J."/>
            <person name="Stage D.E."/>
            <person name="Stark A."/>
            <person name="Stephan W."/>
            <person name="Strausberg R.L."/>
            <person name="Strempel S."/>
            <person name="Sturgill D."/>
            <person name="Sutton G."/>
            <person name="Sutton G.G."/>
            <person name="Tao W."/>
            <person name="Teichmann S."/>
            <person name="Tobari Y.N."/>
            <person name="Tomimura Y."/>
            <person name="Tsolas J.M."/>
            <person name="Valente V.L."/>
            <person name="Venter E."/>
            <person name="Venter J.C."/>
            <person name="Vicario S."/>
            <person name="Vieira F.G."/>
            <person name="Vilella A.J."/>
            <person name="Villasante A."/>
            <person name="Walenz B."/>
            <person name="Wang J."/>
            <person name="Wasserman M."/>
            <person name="Watts T."/>
            <person name="Wilson D."/>
            <person name="Wilson R.K."/>
            <person name="Wing R.A."/>
            <person name="Wolfner M.F."/>
            <person name="Wong A."/>
            <person name="Wong G.K."/>
            <person name="Wu C.I."/>
            <person name="Wu G."/>
            <person name="Yamamoto D."/>
            <person name="Yang H.P."/>
            <person name="Yang S.P."/>
            <person name="Yorke J.A."/>
            <person name="Yoshida K."/>
            <person name="Zdobnov E."/>
            <person name="Zhang P."/>
            <person name="Zhang Y."/>
            <person name="Zimin A.V."/>
            <person name="Baldwin J."/>
            <person name="Abdouelleil A."/>
            <person name="Abdulkadir J."/>
            <person name="Abebe A."/>
            <person name="Abera B."/>
            <person name="Abreu J."/>
            <person name="Acer S.C."/>
            <person name="Aftuck L."/>
            <person name="Alexander A."/>
            <person name="An P."/>
            <person name="Anderson E."/>
            <person name="Anderson S."/>
            <person name="Arachi H."/>
            <person name="Azer M."/>
            <person name="Bachantsang P."/>
            <person name="Barry A."/>
            <person name="Bayul T."/>
            <person name="Berlin A."/>
            <person name="Bessette D."/>
            <person name="Bloom T."/>
            <person name="Blye J."/>
            <person name="Boguslavskiy L."/>
            <person name="Bonnet C."/>
            <person name="Boukhgalter B."/>
            <person name="Bourzgui I."/>
            <person name="Brown A."/>
            <person name="Cahill P."/>
            <person name="Channer S."/>
            <person name="Cheshatsang Y."/>
            <person name="Chuda L."/>
            <person name="Citroen M."/>
            <person name="Collymore A."/>
            <person name="Cooke P."/>
            <person name="Costello M."/>
            <person name="D'Aco K."/>
            <person name="Daza R."/>
            <person name="De Haan G."/>
            <person name="DeGray S."/>
            <person name="DeMaso C."/>
            <person name="Dhargay N."/>
            <person name="Dooley K."/>
            <person name="Dooley E."/>
            <person name="Doricent M."/>
            <person name="Dorje P."/>
            <person name="Dorjee K."/>
            <person name="Dupes A."/>
            <person name="Elong R."/>
            <person name="Falk J."/>
            <person name="Farina A."/>
            <person name="Faro S."/>
            <person name="Ferguson D."/>
            <person name="Fisher S."/>
            <person name="Foley C.D."/>
            <person name="Franke A."/>
            <person name="Friedrich D."/>
            <person name="Gadbois L."/>
            <person name="Gearin G."/>
            <person name="Gearin C.R."/>
            <person name="Giannoukos G."/>
            <person name="Goode T."/>
            <person name="Graham J."/>
            <person name="Grandbois E."/>
            <person name="Grewal S."/>
            <person name="Gyaltsen K."/>
            <person name="Hafez N."/>
            <person name="Hagos B."/>
            <person name="Hall J."/>
            <person name="Henson C."/>
            <person name="Hollinger A."/>
            <person name="Honan T."/>
            <person name="Huard M.D."/>
            <person name="Hughes L."/>
            <person name="Hurhula B."/>
            <person name="Husby M.E."/>
            <person name="Kamat A."/>
            <person name="Kanga B."/>
            <person name="Kashin S."/>
            <person name="Khazanovich D."/>
            <person name="Kisner P."/>
            <person name="Lance K."/>
            <person name="Lara M."/>
            <person name="Lee W."/>
            <person name="Lennon N."/>
            <person name="Letendre F."/>
            <person name="LeVine R."/>
            <person name="Lipovsky A."/>
            <person name="Liu X."/>
            <person name="Liu J."/>
            <person name="Liu S."/>
            <person name="Lokyitsang T."/>
            <person name="Lokyitsang Y."/>
            <person name="Lubonja R."/>
            <person name="Lui A."/>
            <person name="MacDonald P."/>
            <person name="Magnisalis V."/>
            <person name="Maru K."/>
            <person name="Matthews C."/>
            <person name="McCusker W."/>
            <person name="McDonough S."/>
            <person name="Mehta T."/>
            <person name="Meldrim J."/>
            <person name="Meneus L."/>
            <person name="Mihai O."/>
            <person name="Mihalev A."/>
            <person name="Mihova T."/>
            <person name="Mittelman R."/>
            <person name="Mlenga V."/>
            <person name="Montmayeur A."/>
            <person name="Mulrain L."/>
            <person name="Navidi A."/>
            <person name="Naylor J."/>
            <person name="Negash T."/>
            <person name="Nguyen T."/>
            <person name="Nguyen N."/>
            <person name="Nicol R."/>
            <person name="Norbu C."/>
            <person name="Norbu N."/>
            <person name="Novod N."/>
            <person name="O'Neill B."/>
            <person name="Osman S."/>
            <person name="Markiewicz E."/>
            <person name="Oyono O.L."/>
            <person name="Patti C."/>
            <person name="Phunkhang P."/>
            <person name="Pierre F."/>
            <person name="Priest M."/>
            <person name="Raghuraman S."/>
            <person name="Rege F."/>
            <person name="Reyes R."/>
            <person name="Rise C."/>
            <person name="Rogov P."/>
            <person name="Ross K."/>
            <person name="Ryan E."/>
            <person name="Settipalli S."/>
            <person name="Shea T."/>
            <person name="Sherpa N."/>
            <person name="Shi L."/>
            <person name="Shih D."/>
            <person name="Sparrow T."/>
            <person name="Spaulding J."/>
            <person name="Stalker J."/>
            <person name="Stange-Thomann N."/>
            <person name="Stavropoulos S."/>
            <person name="Stone C."/>
            <person name="Strader C."/>
            <person name="Tesfaye S."/>
            <person name="Thomson T."/>
            <person name="Thoulutsang Y."/>
            <person name="Thoulutsang D."/>
            <person name="Topham K."/>
            <person name="Topping I."/>
            <person name="Tsamla T."/>
            <person name="Vassiliev H."/>
            <person name="Vo A."/>
            <person name="Wangchuk T."/>
            <person name="Wangdi T."/>
            <person name="Weiand M."/>
            <person name="Wilkinson J."/>
            <person name="Wilson A."/>
            <person name="Yadav S."/>
            <person name="Young G."/>
            <person name="Yu Q."/>
            <person name="Zembek L."/>
            <person name="Zhong D."/>
            <person name="Zimmer A."/>
            <person name="Zwirko Z."/>
            <person name="Jaffe D.B."/>
            <person name="Alvarez P."/>
            <person name="Brockman W."/>
            <person name="Butler J."/>
            <person name="Chin C."/>
            <person name="Gnerre S."/>
            <person name="Grabherr M."/>
            <person name="Kleber M."/>
            <person name="Mauceli E."/>
            <person name="MacCallum I."/>
        </authorList>
    </citation>
    <scope>NUCLEOTIDE SEQUENCE [LARGE SCALE GENOMIC DNA]</scope>
    <source>
        <strain evidence="2">Rob3c / Tucson 14021-0248.25</strain>
    </source>
</reference>
<name>B4I9G4_DROSE</name>
<dbReference type="AlphaFoldDB" id="B4I9G4"/>
<sequence>MGYEPNRSVRPKQRRPSVDVLIAKQGAVRVGPDPAERAHCKPVSDLTSDCIPHTGEKCMGSRAGFEKATH</sequence>
<dbReference type="EMBL" id="CH480825">
    <property type="protein sequence ID" value="EDW43845.1"/>
    <property type="molecule type" value="Genomic_DNA"/>
</dbReference>